<reference evidence="3 4" key="1">
    <citation type="submission" date="2017-07" db="EMBL/GenBank/DDBJ databases">
        <title>Leptospira spp. isolated from tropical soils.</title>
        <authorList>
            <person name="Thibeaux R."/>
            <person name="Iraola G."/>
            <person name="Ferres I."/>
            <person name="Bierque E."/>
            <person name="Girault D."/>
            <person name="Soupe-Gilbert M.-E."/>
            <person name="Picardeau M."/>
            <person name="Goarant C."/>
        </authorList>
    </citation>
    <scope>NUCLEOTIDE SEQUENCE [LARGE SCALE GENOMIC DNA]</scope>
    <source>
        <strain evidence="2 4">FH1-B-B1</strain>
        <strain evidence="1 3">FH1-B-C1</strain>
    </source>
</reference>
<dbReference type="InterPro" id="IPR012675">
    <property type="entry name" value="Beta-grasp_dom_sf"/>
</dbReference>
<dbReference type="InterPro" id="IPR003749">
    <property type="entry name" value="ThiS/MoaD-like"/>
</dbReference>
<dbReference type="Gene3D" id="3.10.20.30">
    <property type="match status" value="1"/>
</dbReference>
<dbReference type="Proteomes" id="UP000231990">
    <property type="component" value="Unassembled WGS sequence"/>
</dbReference>
<dbReference type="EMBL" id="NPDZ01000005">
    <property type="protein sequence ID" value="PJZ73256.1"/>
    <property type="molecule type" value="Genomic_DNA"/>
</dbReference>
<dbReference type="AlphaFoldDB" id="A0A2M9ZMF0"/>
<gene>
    <name evidence="1" type="ORF">CH360_07490</name>
    <name evidence="2" type="ORF">CH373_09745</name>
</gene>
<evidence type="ECO:0000313" key="2">
    <source>
        <dbReference type="EMBL" id="PJZ73256.1"/>
    </source>
</evidence>
<dbReference type="CDD" id="cd00754">
    <property type="entry name" value="Ubl_MoaD"/>
    <property type="match status" value="1"/>
</dbReference>
<organism evidence="2 4">
    <name type="scientific">Leptospira perolatii</name>
    <dbReference type="NCBI Taxonomy" id="2023191"/>
    <lineage>
        <taxon>Bacteria</taxon>
        <taxon>Pseudomonadati</taxon>
        <taxon>Spirochaetota</taxon>
        <taxon>Spirochaetia</taxon>
        <taxon>Leptospirales</taxon>
        <taxon>Leptospiraceae</taxon>
        <taxon>Leptospira</taxon>
    </lineage>
</organism>
<name>A0A2M9ZMF0_9LEPT</name>
<dbReference type="RefSeq" id="WP_100713405.1">
    <property type="nucleotide sequence ID" value="NZ_NPDY01000005.1"/>
</dbReference>
<dbReference type="Proteomes" id="UP000231962">
    <property type="component" value="Unassembled WGS sequence"/>
</dbReference>
<dbReference type="EMBL" id="NPDY01000005">
    <property type="protein sequence ID" value="PJZ70068.1"/>
    <property type="molecule type" value="Genomic_DNA"/>
</dbReference>
<proteinExistence type="predicted"/>
<evidence type="ECO:0000313" key="1">
    <source>
        <dbReference type="EMBL" id="PJZ70068.1"/>
    </source>
</evidence>
<dbReference type="SUPFAM" id="SSF54285">
    <property type="entry name" value="MoaD/ThiS"/>
    <property type="match status" value="1"/>
</dbReference>
<dbReference type="OrthoDB" id="337812at2"/>
<evidence type="ECO:0000313" key="4">
    <source>
        <dbReference type="Proteomes" id="UP000231990"/>
    </source>
</evidence>
<dbReference type="Pfam" id="PF02597">
    <property type="entry name" value="ThiS"/>
    <property type="match status" value="1"/>
</dbReference>
<comment type="caution">
    <text evidence="2">The sequence shown here is derived from an EMBL/GenBank/DDBJ whole genome shotgun (WGS) entry which is preliminary data.</text>
</comment>
<keyword evidence="3" id="KW-1185">Reference proteome</keyword>
<dbReference type="InterPro" id="IPR016155">
    <property type="entry name" value="Mopterin_synth/thiamin_S_b"/>
</dbReference>
<protein>
    <submittedName>
        <fullName evidence="2">Molybdopterin synthase sulfur carrier subunit</fullName>
    </submittedName>
</protein>
<evidence type="ECO:0000313" key="3">
    <source>
        <dbReference type="Proteomes" id="UP000231962"/>
    </source>
</evidence>
<sequence>MNITLLCFAALKDFFPASENLHLDKIGTVADLKEFLQSKEPKAAELLEVSRFAVNQSIVNEQDLLVDGSVVAVLPPSSGG</sequence>
<accession>A0A2M9ZMF0</accession>